<gene>
    <name evidence="4" type="ORF">ACFPTN_19915</name>
</gene>
<dbReference type="EMBL" id="JBHSOG010000098">
    <property type="protein sequence ID" value="MFC5771650.1"/>
    <property type="molecule type" value="Genomic_DNA"/>
</dbReference>
<evidence type="ECO:0000313" key="4">
    <source>
        <dbReference type="EMBL" id="MFC5771650.1"/>
    </source>
</evidence>
<dbReference type="Proteomes" id="UP001595974">
    <property type="component" value="Unassembled WGS sequence"/>
</dbReference>
<protein>
    <submittedName>
        <fullName evidence="4">SWIM zinc finger family protein</fullName>
    </submittedName>
</protein>
<accession>A0ABW1AWI5</accession>
<organism evidence="4 5">
    <name type="scientific">Thauera sinica</name>
    <dbReference type="NCBI Taxonomy" id="2665146"/>
    <lineage>
        <taxon>Bacteria</taxon>
        <taxon>Pseudomonadati</taxon>
        <taxon>Pseudomonadota</taxon>
        <taxon>Betaproteobacteria</taxon>
        <taxon>Rhodocyclales</taxon>
        <taxon>Zoogloeaceae</taxon>
        <taxon>Thauera</taxon>
    </lineage>
</organism>
<name>A0ABW1AWI5_9RHOO</name>
<keyword evidence="5" id="KW-1185">Reference proteome</keyword>
<reference evidence="5" key="1">
    <citation type="journal article" date="2019" name="Int. J. Syst. Evol. Microbiol.">
        <title>The Global Catalogue of Microorganisms (GCM) 10K type strain sequencing project: providing services to taxonomists for standard genome sequencing and annotation.</title>
        <authorList>
            <consortium name="The Broad Institute Genomics Platform"/>
            <consortium name="The Broad Institute Genome Sequencing Center for Infectious Disease"/>
            <person name="Wu L."/>
            <person name="Ma J."/>
        </authorList>
    </citation>
    <scope>NUCLEOTIDE SEQUENCE [LARGE SCALE GENOMIC DNA]</scope>
    <source>
        <strain evidence="5">SHR3</strain>
    </source>
</reference>
<dbReference type="InterPro" id="IPR007527">
    <property type="entry name" value="Znf_SWIM"/>
</dbReference>
<dbReference type="RefSeq" id="WP_198363189.1">
    <property type="nucleotide sequence ID" value="NZ_JBHSOG010000098.1"/>
</dbReference>
<evidence type="ECO:0000256" key="2">
    <source>
        <dbReference type="SAM" id="MobiDB-lite"/>
    </source>
</evidence>
<sequence>MTLSLDAAAVLQLAPDEPSAKAAKGLVIPAKWPRLEFDDEAIWGECQGSGGKPYQVQVDKSGPAFRCTCPSRKFPCKHGLALLLLLAQQPAHFKPATAPAWVGEWLATRRQRAEKQEQKQTEAPRSEADPQAAAKRAATRAARMNGGMDELSRWLSDRLRQGLAQLPAAPSQWDEIATRMVDAQLPGLAYRLRSIGADVGQNEHWPARVLGGMGSLFLLIDAYRRLETLPPATQADVQAALGQVVDRDTVLGHGEQISDDWQVQGVVCDEEERLWVRRVWLRGLRTGRWALLLDHAHGSPRFEPSWLVGSVAGTTLAFFPGNAPLRALVAGEIQPCQGTPPPAQGMEDALNALADAVAGNPWLSPLPMRIDDGVPWHDEQGWCLRAGARRLPLAVRERDGWQLVATTGGAPLGIFGEWNGLSLRPLSAWQPALTWIEERETA</sequence>
<dbReference type="PROSITE" id="PS50966">
    <property type="entry name" value="ZF_SWIM"/>
    <property type="match status" value="1"/>
</dbReference>
<keyword evidence="1" id="KW-0862">Zinc</keyword>
<proteinExistence type="predicted"/>
<feature type="compositionally biased region" description="Low complexity" evidence="2">
    <location>
        <begin position="132"/>
        <end position="142"/>
    </location>
</feature>
<comment type="caution">
    <text evidence="4">The sequence shown here is derived from an EMBL/GenBank/DDBJ whole genome shotgun (WGS) entry which is preliminary data.</text>
</comment>
<evidence type="ECO:0000313" key="5">
    <source>
        <dbReference type="Proteomes" id="UP001595974"/>
    </source>
</evidence>
<evidence type="ECO:0000259" key="3">
    <source>
        <dbReference type="PROSITE" id="PS50966"/>
    </source>
</evidence>
<feature type="compositionally biased region" description="Basic and acidic residues" evidence="2">
    <location>
        <begin position="112"/>
        <end position="128"/>
    </location>
</feature>
<evidence type="ECO:0000256" key="1">
    <source>
        <dbReference type="PROSITE-ProRule" id="PRU00325"/>
    </source>
</evidence>
<feature type="region of interest" description="Disordered" evidence="2">
    <location>
        <begin position="112"/>
        <end position="142"/>
    </location>
</feature>
<keyword evidence="1" id="KW-0863">Zinc-finger</keyword>
<keyword evidence="1" id="KW-0479">Metal-binding</keyword>
<dbReference type="Pfam" id="PF04434">
    <property type="entry name" value="SWIM"/>
    <property type="match status" value="1"/>
</dbReference>
<feature type="domain" description="SWIM-type" evidence="3">
    <location>
        <begin position="54"/>
        <end position="87"/>
    </location>
</feature>